<comment type="caution">
    <text evidence="2">The sequence shown here is derived from an EMBL/GenBank/DDBJ whole genome shotgun (WGS) entry which is preliminary data.</text>
</comment>
<sequence>MRTSLLLFLLFLCSLATSAQSGNLYTFNGGGTSGNWNAAFTWTTDPTGSTSVGARVPVSGDNVFITNSFVAQLTANETTITGLTITVQRGGTLDLGTFGFTNPLTRLAGQGTLRIGQAYFPAVTTNDFDDPNTGTVEFYNWATTPSVLPQPGSNTYNNLRLLNTTSTAYEARLDANLTVSGTLSLARSGSGGVTLNFGQTAADRTFTVNGDVNVGVGNTVGITAGVTGAHLWNVGGSLINNGTINLHNNNGVNDNERVLLRFTGTTDANFVCNGPTDLSRLQVSKGSGSRATLNTTANGNNLRLNYFGSADLVILSGGTLKLGPNIVLPRLSNITGNNYDIGTTSSSPGLWVAGADVRNNNSNALVVYGSFRISGGIFQSNGSEGAVIREDGQYLIEGGTTTVTKFRPSNTSINHRGSFTMTGGVFEAIGTSSDPDYARFSVPFRTQSFRMTGGTIRIANPVTTNGGGLHIGVNPDNAIVSGGVIEVNLPSSNVNFVILSTAPLWDLNIQKPVAGGTSKATFGNLTVTPAYSSAATLTAQPLVVQRNLTLVTGNSPTLDANTQNVTVQGDFTINSGTTYTPTTNTTFFTGANNQLFTNSGTIAGNLNNLTMNKTAGTLQLNGAATTFTVNATLSLLNGVLFDGGKVLSVVGNIINSASHTSAGGSGNITLSGNGSQTIGGTGSGVFGNLVLNSTAAAGAVGATLVAEQSVASTLTLTSNNLLDIGIYRLSLTDISPTALVAGAGGFSTTRMIRTAGNQSDGGLRKTYGGVNGFTFAVGTAGKYTPATITLNAAPQAYGRVSVSPAAVRDPFVTGPNALNYYWKVRSVDFGTIAAGGVSLSFTMLNTDAVGTLTSYVPGRYIPTTWTSTNNVNQVVEGATTSVIQFPNVGYFDGEYTAGESTVFGPVTAYYSIRS</sequence>
<evidence type="ECO:0000313" key="2">
    <source>
        <dbReference type="EMBL" id="MDO7877225.1"/>
    </source>
</evidence>
<dbReference type="RefSeq" id="WP_305008655.1">
    <property type="nucleotide sequence ID" value="NZ_JAUQSY010000018.1"/>
</dbReference>
<keyword evidence="3" id="KW-1185">Reference proteome</keyword>
<dbReference type="EMBL" id="JAUQSY010000018">
    <property type="protein sequence ID" value="MDO7877225.1"/>
    <property type="molecule type" value="Genomic_DNA"/>
</dbReference>
<gene>
    <name evidence="2" type="ORF">Q5H93_20940</name>
</gene>
<feature type="non-terminal residue" evidence="2">
    <location>
        <position position="914"/>
    </location>
</feature>
<evidence type="ECO:0008006" key="4">
    <source>
        <dbReference type="Google" id="ProtNLM"/>
    </source>
</evidence>
<feature type="chain" id="PRO_5046942489" description="G8 domain-containing protein" evidence="1">
    <location>
        <begin position="20"/>
        <end position="914"/>
    </location>
</feature>
<keyword evidence="1" id="KW-0732">Signal</keyword>
<evidence type="ECO:0000313" key="3">
    <source>
        <dbReference type="Proteomes" id="UP001176429"/>
    </source>
</evidence>
<name>A0ABT9BHE1_9BACT</name>
<proteinExistence type="predicted"/>
<protein>
    <recommendedName>
        <fullName evidence="4">G8 domain-containing protein</fullName>
    </recommendedName>
</protein>
<feature type="signal peptide" evidence="1">
    <location>
        <begin position="1"/>
        <end position="19"/>
    </location>
</feature>
<evidence type="ECO:0000256" key="1">
    <source>
        <dbReference type="SAM" id="SignalP"/>
    </source>
</evidence>
<organism evidence="2 3">
    <name type="scientific">Hymenobacter aranciens</name>
    <dbReference type="NCBI Taxonomy" id="3063996"/>
    <lineage>
        <taxon>Bacteria</taxon>
        <taxon>Pseudomonadati</taxon>
        <taxon>Bacteroidota</taxon>
        <taxon>Cytophagia</taxon>
        <taxon>Cytophagales</taxon>
        <taxon>Hymenobacteraceae</taxon>
        <taxon>Hymenobacter</taxon>
    </lineage>
</organism>
<accession>A0ABT9BHE1</accession>
<dbReference type="Proteomes" id="UP001176429">
    <property type="component" value="Unassembled WGS sequence"/>
</dbReference>
<reference evidence="2" key="1">
    <citation type="submission" date="2023-07" db="EMBL/GenBank/DDBJ databases">
        <authorList>
            <person name="Kim M.K."/>
        </authorList>
    </citation>
    <scope>NUCLEOTIDE SEQUENCE</scope>
    <source>
        <strain evidence="2">ASUV-10-1</strain>
    </source>
</reference>